<comment type="caution">
    <text evidence="5">The sequence shown here is derived from an EMBL/GenBank/DDBJ whole genome shotgun (WGS) entry which is preliminary data.</text>
</comment>
<dbReference type="SUPFAM" id="SSF48498">
    <property type="entry name" value="Tetracyclin repressor-like, C-terminal domain"/>
    <property type="match status" value="1"/>
</dbReference>
<dbReference type="InterPro" id="IPR009057">
    <property type="entry name" value="Homeodomain-like_sf"/>
</dbReference>
<sequence>MGESAAQRTRDQREADAASVSTSPERERLLGLVTDLILRDGVIDLSLSAIGRGIGSNNRMLLYYFGSKEKLLHEASLVAFERFPRLGSMFARLAAPGELADRLDAAWEDLAAEENRPYIALFFQRFGIAMRDREQWHAYVDRSTHYWAEDLADILRDEGSSPGDALALATQIVALWRGLQLALLADGDEALLRTAYRAGVRALLAGDFSRR</sequence>
<dbReference type="RefSeq" id="WP_345441834.1">
    <property type="nucleotide sequence ID" value="NZ_BAABKO010000007.1"/>
</dbReference>
<dbReference type="SUPFAM" id="SSF46689">
    <property type="entry name" value="Homeodomain-like"/>
    <property type="match status" value="1"/>
</dbReference>
<evidence type="ECO:0000313" key="5">
    <source>
        <dbReference type="EMBL" id="GAA4784888.1"/>
    </source>
</evidence>
<keyword evidence="6" id="KW-1185">Reference proteome</keyword>
<evidence type="ECO:0000259" key="4">
    <source>
        <dbReference type="PROSITE" id="PS50977"/>
    </source>
</evidence>
<evidence type="ECO:0000256" key="2">
    <source>
        <dbReference type="PROSITE-ProRule" id="PRU00335"/>
    </source>
</evidence>
<evidence type="ECO:0000256" key="1">
    <source>
        <dbReference type="ARBA" id="ARBA00023125"/>
    </source>
</evidence>
<feature type="region of interest" description="Disordered" evidence="3">
    <location>
        <begin position="1"/>
        <end position="22"/>
    </location>
</feature>
<dbReference type="Gene3D" id="1.10.10.60">
    <property type="entry name" value="Homeodomain-like"/>
    <property type="match status" value="1"/>
</dbReference>
<gene>
    <name evidence="5" type="ORF">GCM10023351_33200</name>
</gene>
<dbReference type="PROSITE" id="PS50977">
    <property type="entry name" value="HTH_TETR_2"/>
    <property type="match status" value="1"/>
</dbReference>
<evidence type="ECO:0000313" key="6">
    <source>
        <dbReference type="Proteomes" id="UP001501645"/>
    </source>
</evidence>
<protein>
    <recommendedName>
        <fullName evidence="4">HTH tetR-type domain-containing protein</fullName>
    </recommendedName>
</protein>
<dbReference type="InterPro" id="IPR001647">
    <property type="entry name" value="HTH_TetR"/>
</dbReference>
<dbReference type="InterPro" id="IPR036271">
    <property type="entry name" value="Tet_transcr_reg_TetR-rel_C_sf"/>
</dbReference>
<organism evidence="5 6">
    <name type="scientific">Microbacterium gilvum</name>
    <dbReference type="NCBI Taxonomy" id="1336204"/>
    <lineage>
        <taxon>Bacteria</taxon>
        <taxon>Bacillati</taxon>
        <taxon>Actinomycetota</taxon>
        <taxon>Actinomycetes</taxon>
        <taxon>Micrococcales</taxon>
        <taxon>Microbacteriaceae</taxon>
        <taxon>Microbacterium</taxon>
    </lineage>
</organism>
<dbReference type="Gene3D" id="1.10.357.10">
    <property type="entry name" value="Tetracycline Repressor, domain 2"/>
    <property type="match status" value="1"/>
</dbReference>
<keyword evidence="1 2" id="KW-0238">DNA-binding</keyword>
<name>A0ABP9AQP1_9MICO</name>
<feature type="domain" description="HTH tetR-type" evidence="4">
    <location>
        <begin position="23"/>
        <end position="83"/>
    </location>
</feature>
<evidence type="ECO:0000256" key="3">
    <source>
        <dbReference type="SAM" id="MobiDB-lite"/>
    </source>
</evidence>
<dbReference type="EMBL" id="BAABKO010000007">
    <property type="protein sequence ID" value="GAA4784888.1"/>
    <property type="molecule type" value="Genomic_DNA"/>
</dbReference>
<accession>A0ABP9AQP1</accession>
<dbReference type="Proteomes" id="UP001501645">
    <property type="component" value="Unassembled WGS sequence"/>
</dbReference>
<reference evidence="6" key="1">
    <citation type="journal article" date="2019" name="Int. J. Syst. Evol. Microbiol.">
        <title>The Global Catalogue of Microorganisms (GCM) 10K type strain sequencing project: providing services to taxonomists for standard genome sequencing and annotation.</title>
        <authorList>
            <consortium name="The Broad Institute Genomics Platform"/>
            <consortium name="The Broad Institute Genome Sequencing Center for Infectious Disease"/>
            <person name="Wu L."/>
            <person name="Ma J."/>
        </authorList>
    </citation>
    <scope>NUCLEOTIDE SEQUENCE [LARGE SCALE GENOMIC DNA]</scope>
    <source>
        <strain evidence="6">JCM 18537</strain>
    </source>
</reference>
<feature type="DNA-binding region" description="H-T-H motif" evidence="2">
    <location>
        <begin position="46"/>
        <end position="65"/>
    </location>
</feature>
<proteinExistence type="predicted"/>